<sequence>MKEIDLIAPVVKSFSDRGYRAYAEVKLSSRWIDVYLINENTFETIAIELKLTNWKKAYQQAKVYPLVADYVYIGMPEKYVHRALDNIDLFKKLGVGILSVSQEVIEVLEPQQSTILSQNVKREVIGKLESGSELVLDEQNNLTKTIYPCGRIQ</sequence>
<gene>
    <name evidence="1" type="ORF">GTO89_05065</name>
</gene>
<dbReference type="Proteomes" id="UP000471031">
    <property type="component" value="Unassembled WGS sequence"/>
</dbReference>
<proteinExistence type="predicted"/>
<dbReference type="EMBL" id="WXEX01000003">
    <property type="protein sequence ID" value="MZP42411.1"/>
    <property type="molecule type" value="Genomic_DNA"/>
</dbReference>
<organism evidence="1 2">
    <name type="scientific">Heliomicrobium gestii</name>
    <name type="common">Heliobacterium gestii</name>
    <dbReference type="NCBI Taxonomy" id="2699"/>
    <lineage>
        <taxon>Bacteria</taxon>
        <taxon>Bacillati</taxon>
        <taxon>Bacillota</taxon>
        <taxon>Clostridia</taxon>
        <taxon>Eubacteriales</taxon>
        <taxon>Heliobacteriaceae</taxon>
        <taxon>Heliomicrobium</taxon>
    </lineage>
</organism>
<keyword evidence="2" id="KW-1185">Reference proteome</keyword>
<comment type="caution">
    <text evidence="1">The sequence shown here is derived from an EMBL/GenBank/DDBJ whole genome shotgun (WGS) entry which is preliminary data.</text>
</comment>
<evidence type="ECO:0000313" key="2">
    <source>
        <dbReference type="Proteomes" id="UP000471031"/>
    </source>
</evidence>
<dbReference type="OrthoDB" id="9795163at2"/>
<name>A0A845LA00_HELGE</name>
<dbReference type="AlphaFoldDB" id="A0A845LA00"/>
<reference evidence="1 2" key="1">
    <citation type="submission" date="2020-01" db="EMBL/GenBank/DDBJ databases">
        <title>Whole genome sequence of Heliobacterium gestii DSM 11169.</title>
        <authorList>
            <person name="Kyndt J.A."/>
            <person name="Meyer T.E."/>
        </authorList>
    </citation>
    <scope>NUCLEOTIDE SEQUENCE [LARGE SCALE GENOMIC DNA]</scope>
    <source>
        <strain evidence="1 2">DSM 11169</strain>
    </source>
</reference>
<protein>
    <submittedName>
        <fullName evidence="1">Uncharacterized protein</fullName>
    </submittedName>
</protein>
<evidence type="ECO:0000313" key="1">
    <source>
        <dbReference type="EMBL" id="MZP42411.1"/>
    </source>
</evidence>
<accession>A0A845LA00</accession>
<dbReference type="RefSeq" id="WP_161260972.1">
    <property type="nucleotide sequence ID" value="NZ_JAFBDC010000006.1"/>
</dbReference>